<proteinExistence type="predicted"/>
<feature type="compositionally biased region" description="Basic and acidic residues" evidence="1">
    <location>
        <begin position="17"/>
        <end position="28"/>
    </location>
</feature>
<accession>A0ABN0ZZM1</accession>
<sequence>MSASQWNGFRGICGHQHVPENDHGDPGSLDFRHVLELAKKKFGSNS</sequence>
<organism evidence="2 3">
    <name type="scientific">Streptomyces olivaceiscleroticus</name>
    <dbReference type="NCBI Taxonomy" id="68245"/>
    <lineage>
        <taxon>Bacteria</taxon>
        <taxon>Bacillati</taxon>
        <taxon>Actinomycetota</taxon>
        <taxon>Actinomycetes</taxon>
        <taxon>Kitasatosporales</taxon>
        <taxon>Streptomycetaceae</taxon>
        <taxon>Streptomyces</taxon>
    </lineage>
</organism>
<gene>
    <name evidence="2" type="ORF">GCM10010361_29900</name>
</gene>
<dbReference type="EMBL" id="BAAABY010000023">
    <property type="protein sequence ID" value="GAA0464000.1"/>
    <property type="molecule type" value="Genomic_DNA"/>
</dbReference>
<evidence type="ECO:0000313" key="2">
    <source>
        <dbReference type="EMBL" id="GAA0464000.1"/>
    </source>
</evidence>
<reference evidence="2 3" key="1">
    <citation type="journal article" date="2019" name="Int. J. Syst. Evol. Microbiol.">
        <title>The Global Catalogue of Microorganisms (GCM) 10K type strain sequencing project: providing services to taxonomists for standard genome sequencing and annotation.</title>
        <authorList>
            <consortium name="The Broad Institute Genomics Platform"/>
            <consortium name="The Broad Institute Genome Sequencing Center for Infectious Disease"/>
            <person name="Wu L."/>
            <person name="Ma J."/>
        </authorList>
    </citation>
    <scope>NUCLEOTIDE SEQUENCE [LARGE SCALE GENOMIC DNA]</scope>
    <source>
        <strain evidence="2 3">JCM 4805</strain>
    </source>
</reference>
<protein>
    <recommendedName>
        <fullName evidence="4">N-acetylmuramoyl-L-alanine amidase domain-containing protein</fullName>
    </recommendedName>
</protein>
<feature type="region of interest" description="Disordered" evidence="1">
    <location>
        <begin position="1"/>
        <end position="28"/>
    </location>
</feature>
<keyword evidence="3" id="KW-1185">Reference proteome</keyword>
<evidence type="ECO:0000256" key="1">
    <source>
        <dbReference type="SAM" id="MobiDB-lite"/>
    </source>
</evidence>
<evidence type="ECO:0000313" key="3">
    <source>
        <dbReference type="Proteomes" id="UP001500909"/>
    </source>
</evidence>
<comment type="caution">
    <text evidence="2">The sequence shown here is derived from an EMBL/GenBank/DDBJ whole genome shotgun (WGS) entry which is preliminary data.</text>
</comment>
<name>A0ABN0ZZM1_9ACTN</name>
<evidence type="ECO:0008006" key="4">
    <source>
        <dbReference type="Google" id="ProtNLM"/>
    </source>
</evidence>
<dbReference type="RefSeq" id="WP_346095419.1">
    <property type="nucleotide sequence ID" value="NZ_BAAABY010000023.1"/>
</dbReference>
<dbReference type="Proteomes" id="UP001500909">
    <property type="component" value="Unassembled WGS sequence"/>
</dbReference>